<evidence type="ECO:0000313" key="1">
    <source>
        <dbReference type="EMBL" id="CAB5220868.1"/>
    </source>
</evidence>
<proteinExistence type="predicted"/>
<organism evidence="1">
    <name type="scientific">uncultured Caudovirales phage</name>
    <dbReference type="NCBI Taxonomy" id="2100421"/>
    <lineage>
        <taxon>Viruses</taxon>
        <taxon>Duplodnaviria</taxon>
        <taxon>Heunggongvirae</taxon>
        <taxon>Uroviricota</taxon>
        <taxon>Caudoviricetes</taxon>
        <taxon>Peduoviridae</taxon>
        <taxon>Maltschvirus</taxon>
        <taxon>Maltschvirus maltsch</taxon>
    </lineage>
</organism>
<gene>
    <name evidence="1" type="ORF">UFOVP247_49</name>
</gene>
<protein>
    <submittedName>
        <fullName evidence="1">Uncharacterized protein</fullName>
    </submittedName>
</protein>
<sequence length="396" mass="45802">MAIMDIYMIYQFIRKLVTPFTEMPAYRLGIIDNQGKFLKQRAQFTQAEQQACTYFDILIINLKRLIAKVPGGKSQLASYAAALLLTRTWESYQGNPVDTMFNLEEEFDKTLLEVEALYEDVPMNSTSVMPNKVVVNPRAASKYKLANILAQKKISKKNSPRRILGEETSLQYHSTLNPKLWSNNKLKDVVAGKLMQIAEAWMEFAKIDPMHVYDIIITGGNVNYNYTNLSDIDLHIVIARGAINPDRNFVDEYMQDKKILWTLTHPDISIYDYPVELYAQDIDEQPHQDQGVYSLTNKRWVQEPHHLDIDFESDYHLQKKVQFYKNMIDTLIYNNADDSTIDTVKKKIWTMRGDSIAKAGEFAFGNLIFKELRNMGYLDKIADYQKSRKDKALSLS</sequence>
<reference evidence="1" key="1">
    <citation type="submission" date="2020-05" db="EMBL/GenBank/DDBJ databases">
        <authorList>
            <person name="Chiriac C."/>
            <person name="Salcher M."/>
            <person name="Ghai R."/>
            <person name="Kavagutti S V."/>
        </authorList>
    </citation>
    <scope>NUCLEOTIDE SEQUENCE</scope>
</reference>
<name>A0A6J7WVK5_9CAUD</name>
<accession>A0A6J7WVK5</accession>
<dbReference type="EMBL" id="LR798288">
    <property type="protein sequence ID" value="CAB5220868.1"/>
    <property type="molecule type" value="Genomic_DNA"/>
</dbReference>